<proteinExistence type="predicted"/>
<accession>A0A847S384</accession>
<comment type="caution">
    <text evidence="1">The sequence shown here is derived from an EMBL/GenBank/DDBJ whole genome shotgun (WGS) entry which is preliminary data.</text>
</comment>
<evidence type="ECO:0000313" key="2">
    <source>
        <dbReference type="Proteomes" id="UP000570474"/>
    </source>
</evidence>
<dbReference type="RefSeq" id="WP_168874845.1">
    <property type="nucleotide sequence ID" value="NZ_JABAIA010000004.1"/>
</dbReference>
<dbReference type="EMBL" id="JABAIA010000004">
    <property type="protein sequence ID" value="NLR68894.1"/>
    <property type="molecule type" value="Genomic_DNA"/>
</dbReference>
<dbReference type="AlphaFoldDB" id="A0A847S384"/>
<sequence>MHFKDVGILFQDKQYNGISLRWMVCFTEKRRTLLISEEKNKLVFETSPNRTLYTRFIEQGKVLLEPDEYGITHGSNEYSSIILDKGRQEIIRLEFTAEALKQKKLSDAAKHWHDSFEQEKSWLYGRGKIDSTLQQLFNDIINTPANTPEEEAVFGARCQDILLHVAAEHIPA</sequence>
<dbReference type="Proteomes" id="UP000570474">
    <property type="component" value="Unassembled WGS sequence"/>
</dbReference>
<protein>
    <submittedName>
        <fullName evidence="1">Uncharacterized protein</fullName>
    </submittedName>
</protein>
<keyword evidence="2" id="KW-1185">Reference proteome</keyword>
<gene>
    <name evidence="1" type="ORF">HGH92_31625</name>
</gene>
<reference evidence="1 2" key="1">
    <citation type="submission" date="2020-04" db="EMBL/GenBank/DDBJ databases">
        <authorList>
            <person name="Yin C."/>
        </authorList>
    </citation>
    <scope>NUCLEOTIDE SEQUENCE [LARGE SCALE GENOMIC DNA]</scope>
    <source>
        <strain evidence="1 2">Ae27</strain>
    </source>
</reference>
<evidence type="ECO:0000313" key="1">
    <source>
        <dbReference type="EMBL" id="NLR68894.1"/>
    </source>
</evidence>
<organism evidence="1 2">
    <name type="scientific">Chitinophaga varians</name>
    <dbReference type="NCBI Taxonomy" id="2202339"/>
    <lineage>
        <taxon>Bacteria</taxon>
        <taxon>Pseudomonadati</taxon>
        <taxon>Bacteroidota</taxon>
        <taxon>Chitinophagia</taxon>
        <taxon>Chitinophagales</taxon>
        <taxon>Chitinophagaceae</taxon>
        <taxon>Chitinophaga</taxon>
    </lineage>
</organism>
<name>A0A847S384_9BACT</name>